<organism evidence="8 9">
    <name type="scientific">Striga hermonthica</name>
    <name type="common">Purple witchweed</name>
    <name type="synonym">Buchnera hermonthica</name>
    <dbReference type="NCBI Taxonomy" id="68872"/>
    <lineage>
        <taxon>Eukaryota</taxon>
        <taxon>Viridiplantae</taxon>
        <taxon>Streptophyta</taxon>
        <taxon>Embryophyta</taxon>
        <taxon>Tracheophyta</taxon>
        <taxon>Spermatophyta</taxon>
        <taxon>Magnoliopsida</taxon>
        <taxon>eudicotyledons</taxon>
        <taxon>Gunneridae</taxon>
        <taxon>Pentapetalae</taxon>
        <taxon>asterids</taxon>
        <taxon>lamiids</taxon>
        <taxon>Lamiales</taxon>
        <taxon>Orobanchaceae</taxon>
        <taxon>Buchnereae</taxon>
        <taxon>Striga</taxon>
    </lineage>
</organism>
<keyword evidence="9" id="KW-1185">Reference proteome</keyword>
<keyword evidence="6" id="KW-0067">ATP-binding</keyword>
<name>A0A9N7RA37_STRHE</name>
<accession>A0A9N7RA37</accession>
<dbReference type="PANTHER" id="PTHR45800">
    <property type="entry name" value="PHOSPHATIDYLINOSITOL 4-KINASE GAMMA"/>
    <property type="match status" value="1"/>
</dbReference>
<keyword evidence="5" id="KW-0418">Kinase</keyword>
<dbReference type="OrthoDB" id="5839at2759"/>
<evidence type="ECO:0000256" key="5">
    <source>
        <dbReference type="ARBA" id="ARBA00022777"/>
    </source>
</evidence>
<proteinExistence type="inferred from homology"/>
<evidence type="ECO:0000256" key="1">
    <source>
        <dbReference type="ARBA" id="ARBA00008941"/>
    </source>
</evidence>
<dbReference type="Proteomes" id="UP001153555">
    <property type="component" value="Unassembled WGS sequence"/>
</dbReference>
<dbReference type="EC" id="2.7.1.67" evidence="2"/>
<gene>
    <name evidence="8" type="ORF">SHERM_19946</name>
</gene>
<sequence>MYKDRKEYPDDDKTMQEYVGLDISNTGIMRPADSVGAQIDEIERIEEEAEPESDEPIAESSTPLALGREPRMRRAPDRGTLTLSGYVDADFAGSDLDKRRSTTGPLLCTVFLKEAAANGLCLAEIGEMMSREFRSGEEEPSELEVISIEAQRLAAEEILSPTTKVGADLDESFQFDIDCEDNNGYESTMKLISDESFTSMPFHFGFGSFNGRTLLSRLEETVEEDDDSELADEEQNGLTSTRTVVKRPIAVSKLSVSLNNTSLSDKTQKLGKFSGAKADNGYLANSSSGHRSANEQLPVSVSFVKLADMSEDEWALFLEKFVELLGPAFDKRKSASFGQRQRQRLGTSCKF</sequence>
<protein>
    <recommendedName>
        <fullName evidence="2">1-phosphatidylinositol 4-kinase</fullName>
        <ecNumber evidence="2">2.7.1.67</ecNumber>
    </recommendedName>
</protein>
<feature type="region of interest" description="Disordered" evidence="7">
    <location>
        <begin position="44"/>
        <end position="66"/>
    </location>
</feature>
<feature type="compositionally biased region" description="Acidic residues" evidence="7">
    <location>
        <begin position="44"/>
        <end position="57"/>
    </location>
</feature>
<evidence type="ECO:0000313" key="8">
    <source>
        <dbReference type="EMBL" id="CAA0822475.1"/>
    </source>
</evidence>
<dbReference type="EMBL" id="CACSLK010023397">
    <property type="protein sequence ID" value="CAA0822475.1"/>
    <property type="molecule type" value="Genomic_DNA"/>
</dbReference>
<evidence type="ECO:0000256" key="2">
    <source>
        <dbReference type="ARBA" id="ARBA00012169"/>
    </source>
</evidence>
<dbReference type="AlphaFoldDB" id="A0A9N7RA37"/>
<evidence type="ECO:0000313" key="9">
    <source>
        <dbReference type="Proteomes" id="UP001153555"/>
    </source>
</evidence>
<dbReference type="InterPro" id="IPR044571">
    <property type="entry name" value="P4KG1-8"/>
</dbReference>
<comment type="caution">
    <text evidence="8">The sequence shown here is derived from an EMBL/GenBank/DDBJ whole genome shotgun (WGS) entry which is preliminary data.</text>
</comment>
<reference evidence="8" key="1">
    <citation type="submission" date="2019-12" db="EMBL/GenBank/DDBJ databases">
        <authorList>
            <person name="Scholes J."/>
        </authorList>
    </citation>
    <scope>NUCLEOTIDE SEQUENCE</scope>
</reference>
<evidence type="ECO:0000256" key="3">
    <source>
        <dbReference type="ARBA" id="ARBA00022679"/>
    </source>
</evidence>
<keyword evidence="3" id="KW-0808">Transferase</keyword>
<dbReference type="GO" id="GO:0005524">
    <property type="term" value="F:ATP binding"/>
    <property type="evidence" value="ECO:0007669"/>
    <property type="project" value="UniProtKB-KW"/>
</dbReference>
<dbReference type="PANTHER" id="PTHR45800:SF11">
    <property type="entry name" value="PHOSPHATIDYLINOSITOL 3-KINASE-RELATED PROTEIN KINASE"/>
    <property type="match status" value="1"/>
</dbReference>
<keyword evidence="4" id="KW-0547">Nucleotide-binding</keyword>
<comment type="similarity">
    <text evidence="1">Belongs to the PI3/PI4-kinase family. Type II PI4K subfamily.</text>
</comment>
<evidence type="ECO:0000256" key="6">
    <source>
        <dbReference type="ARBA" id="ARBA00022840"/>
    </source>
</evidence>
<evidence type="ECO:0000256" key="4">
    <source>
        <dbReference type="ARBA" id="ARBA00022741"/>
    </source>
</evidence>
<dbReference type="GO" id="GO:0004430">
    <property type="term" value="F:1-phosphatidylinositol 4-kinase activity"/>
    <property type="evidence" value="ECO:0007669"/>
    <property type="project" value="UniProtKB-EC"/>
</dbReference>
<evidence type="ECO:0000256" key="7">
    <source>
        <dbReference type="SAM" id="MobiDB-lite"/>
    </source>
</evidence>